<comment type="similarity">
    <text evidence="1">Belongs to the universal ribosomal protein uL1 family.</text>
</comment>
<organism evidence="9 10">
    <name type="scientific">Nepenthes gracilis</name>
    <name type="common">Slender pitcher plant</name>
    <dbReference type="NCBI Taxonomy" id="150966"/>
    <lineage>
        <taxon>Eukaryota</taxon>
        <taxon>Viridiplantae</taxon>
        <taxon>Streptophyta</taxon>
        <taxon>Embryophyta</taxon>
        <taxon>Tracheophyta</taxon>
        <taxon>Spermatophyta</taxon>
        <taxon>Magnoliopsida</taxon>
        <taxon>eudicotyledons</taxon>
        <taxon>Gunneridae</taxon>
        <taxon>Pentapetalae</taxon>
        <taxon>Caryophyllales</taxon>
        <taxon>Nepenthaceae</taxon>
        <taxon>Nepenthes</taxon>
    </lineage>
</organism>
<evidence type="ECO:0000313" key="10">
    <source>
        <dbReference type="Proteomes" id="UP001279734"/>
    </source>
</evidence>
<dbReference type="InterPro" id="IPR023674">
    <property type="entry name" value="Ribosomal_uL1-like"/>
</dbReference>
<keyword evidence="3" id="KW-0694">RNA-binding</keyword>
<evidence type="ECO:0000256" key="8">
    <source>
        <dbReference type="SAM" id="MobiDB-lite"/>
    </source>
</evidence>
<evidence type="ECO:0000256" key="5">
    <source>
        <dbReference type="ARBA" id="ARBA00023274"/>
    </source>
</evidence>
<dbReference type="InterPro" id="IPR028364">
    <property type="entry name" value="Ribosomal_uL1/biogenesis"/>
</dbReference>
<dbReference type="Proteomes" id="UP001279734">
    <property type="component" value="Unassembled WGS sequence"/>
</dbReference>
<sequence>MAAERLLSHVRRIPRPRSLQFTLCRVPFSSLSVESNPQSRPNEEGKRNTDTPPPIQPVSYPVKPKPSISSEEQLPPPAPTASHRAQLPRVQSPRGNLDAARALTREEIRFVKDFPVISPVSYPKKVAPLPEDRVATEGEGQDEGKGWGGEIGELDRERKRIESDYRVVRKVFKVVEEEKEVPFPMLIKVEKKQSEKKVYDLQDAIRQVKANAKRNFNETVEAHVNLGIDRRRSDLGVSGAVVLPHGTGKDVRVAVFAEGAAADEARAAGAYIVGGDELIREIKNGGKINFDKCIATHSMMQRVASISKILRGLTPNTKKGTVTNDIAVAVKEAKQGLLDFKMKDSIVHVGLGKVSFLEDSLRENIGAFVNALLLAKPPGLKKTSKYAGYVNSFHLCSTMGPGFPVSIQSLSRAADLYTKLHPQR</sequence>
<evidence type="ECO:0000256" key="1">
    <source>
        <dbReference type="ARBA" id="ARBA00010531"/>
    </source>
</evidence>
<evidence type="ECO:0000313" key="9">
    <source>
        <dbReference type="EMBL" id="GMH16081.1"/>
    </source>
</evidence>
<dbReference type="GO" id="GO:0015934">
    <property type="term" value="C:large ribosomal subunit"/>
    <property type="evidence" value="ECO:0007669"/>
    <property type="project" value="InterPro"/>
</dbReference>
<dbReference type="Gene3D" id="3.30.190.20">
    <property type="match status" value="1"/>
</dbReference>
<evidence type="ECO:0000256" key="3">
    <source>
        <dbReference type="ARBA" id="ARBA00022884"/>
    </source>
</evidence>
<name>A0AAD3XTS9_NEPGR</name>
<dbReference type="PANTHER" id="PTHR36427">
    <property type="entry name" value="54S RIBOSOMAL PROTEIN L1, MITOCHONDRIAL"/>
    <property type="match status" value="1"/>
</dbReference>
<gene>
    <name evidence="9" type="ORF">Nepgr_017922</name>
</gene>
<dbReference type="InterPro" id="IPR005878">
    <property type="entry name" value="Ribosom_uL1_bac-type"/>
</dbReference>
<proteinExistence type="inferred from homology"/>
<evidence type="ECO:0000256" key="2">
    <source>
        <dbReference type="ARBA" id="ARBA00022730"/>
    </source>
</evidence>
<dbReference type="GO" id="GO:0019843">
    <property type="term" value="F:rRNA binding"/>
    <property type="evidence" value="ECO:0007669"/>
    <property type="project" value="UniProtKB-KW"/>
</dbReference>
<keyword evidence="4" id="KW-0689">Ribosomal protein</keyword>
<dbReference type="AlphaFoldDB" id="A0AAD3XTS9"/>
<dbReference type="Pfam" id="PF00687">
    <property type="entry name" value="Ribosomal_L1"/>
    <property type="match status" value="1"/>
</dbReference>
<protein>
    <recommendedName>
        <fullName evidence="6">Large ribosomal subunit protein uL1c</fullName>
    </recommendedName>
    <alternativeName>
        <fullName evidence="7">CL1</fullName>
    </alternativeName>
</protein>
<dbReference type="SUPFAM" id="SSF56808">
    <property type="entry name" value="Ribosomal protein L1"/>
    <property type="match status" value="1"/>
</dbReference>
<dbReference type="GO" id="GO:0003735">
    <property type="term" value="F:structural constituent of ribosome"/>
    <property type="evidence" value="ECO:0007669"/>
    <property type="project" value="InterPro"/>
</dbReference>
<feature type="region of interest" description="Disordered" evidence="8">
    <location>
        <begin position="30"/>
        <end position="95"/>
    </location>
</feature>
<dbReference type="CDD" id="cd00403">
    <property type="entry name" value="Ribosomal_L1"/>
    <property type="match status" value="1"/>
</dbReference>
<dbReference type="InterPro" id="IPR016095">
    <property type="entry name" value="Ribosomal_uL1_3-a/b-sand"/>
</dbReference>
<dbReference type="GO" id="GO:0006412">
    <property type="term" value="P:translation"/>
    <property type="evidence" value="ECO:0007669"/>
    <property type="project" value="InterPro"/>
</dbReference>
<dbReference type="EMBL" id="BSYO01000016">
    <property type="protein sequence ID" value="GMH16081.1"/>
    <property type="molecule type" value="Genomic_DNA"/>
</dbReference>
<dbReference type="Gene3D" id="3.40.50.790">
    <property type="match status" value="1"/>
</dbReference>
<evidence type="ECO:0000256" key="7">
    <source>
        <dbReference type="ARBA" id="ARBA00082680"/>
    </source>
</evidence>
<dbReference type="FunFam" id="3.40.50.790:FF:000001">
    <property type="entry name" value="50S ribosomal protein L1"/>
    <property type="match status" value="1"/>
</dbReference>
<feature type="compositionally biased region" description="Polar residues" evidence="8">
    <location>
        <begin position="30"/>
        <end position="40"/>
    </location>
</feature>
<evidence type="ECO:0000256" key="4">
    <source>
        <dbReference type="ARBA" id="ARBA00022980"/>
    </source>
</evidence>
<keyword evidence="10" id="KW-1185">Reference proteome</keyword>
<accession>A0AAD3XTS9</accession>
<evidence type="ECO:0000256" key="6">
    <source>
        <dbReference type="ARBA" id="ARBA00035205"/>
    </source>
</evidence>
<dbReference type="NCBIfam" id="TIGR01169">
    <property type="entry name" value="rplA_bact"/>
    <property type="match status" value="1"/>
</dbReference>
<comment type="caution">
    <text evidence="9">The sequence shown here is derived from an EMBL/GenBank/DDBJ whole genome shotgun (WGS) entry which is preliminary data.</text>
</comment>
<dbReference type="PANTHER" id="PTHR36427:SF4">
    <property type="entry name" value="RIBOSOMAL PROTEIN L1P_L10E FAMILY"/>
    <property type="match status" value="1"/>
</dbReference>
<keyword evidence="5" id="KW-0687">Ribonucleoprotein</keyword>
<reference evidence="9" key="1">
    <citation type="submission" date="2023-05" db="EMBL/GenBank/DDBJ databases">
        <title>Nepenthes gracilis genome sequencing.</title>
        <authorList>
            <person name="Fukushima K."/>
        </authorList>
    </citation>
    <scope>NUCLEOTIDE SEQUENCE</scope>
    <source>
        <strain evidence="9">SING2019-196</strain>
    </source>
</reference>
<keyword evidence="2" id="KW-0699">rRNA-binding</keyword>